<proteinExistence type="predicted"/>
<dbReference type="EMBL" id="SDMP01000003">
    <property type="protein sequence ID" value="RYR68486.1"/>
    <property type="molecule type" value="Genomic_DNA"/>
</dbReference>
<evidence type="ECO:0008006" key="3">
    <source>
        <dbReference type="Google" id="ProtNLM"/>
    </source>
</evidence>
<dbReference type="PANTHER" id="PTHR47165:SF4">
    <property type="entry name" value="OS03G0429900 PROTEIN"/>
    <property type="match status" value="1"/>
</dbReference>
<protein>
    <recommendedName>
        <fullName evidence="3">Replication factor A C-terminal domain-containing protein</fullName>
    </recommendedName>
</protein>
<dbReference type="PANTHER" id="PTHR47165">
    <property type="entry name" value="OS03G0429900 PROTEIN"/>
    <property type="match status" value="1"/>
</dbReference>
<organism evidence="1 2">
    <name type="scientific">Arachis hypogaea</name>
    <name type="common">Peanut</name>
    <dbReference type="NCBI Taxonomy" id="3818"/>
    <lineage>
        <taxon>Eukaryota</taxon>
        <taxon>Viridiplantae</taxon>
        <taxon>Streptophyta</taxon>
        <taxon>Embryophyta</taxon>
        <taxon>Tracheophyta</taxon>
        <taxon>Spermatophyta</taxon>
        <taxon>Magnoliopsida</taxon>
        <taxon>eudicotyledons</taxon>
        <taxon>Gunneridae</taxon>
        <taxon>Pentapetalae</taxon>
        <taxon>rosids</taxon>
        <taxon>fabids</taxon>
        <taxon>Fabales</taxon>
        <taxon>Fabaceae</taxon>
        <taxon>Papilionoideae</taxon>
        <taxon>50 kb inversion clade</taxon>
        <taxon>dalbergioids sensu lato</taxon>
        <taxon>Dalbergieae</taxon>
        <taxon>Pterocarpus clade</taxon>
        <taxon>Arachis</taxon>
    </lineage>
</organism>
<evidence type="ECO:0000313" key="1">
    <source>
        <dbReference type="EMBL" id="RYR68486.1"/>
    </source>
</evidence>
<dbReference type="SUPFAM" id="SSF50249">
    <property type="entry name" value="Nucleic acid-binding proteins"/>
    <property type="match status" value="1"/>
</dbReference>
<keyword evidence="2" id="KW-1185">Reference proteome</keyword>
<dbReference type="AlphaFoldDB" id="A0A445DZC8"/>
<dbReference type="Gene3D" id="2.40.50.140">
    <property type="entry name" value="Nucleic acid-binding proteins"/>
    <property type="match status" value="1"/>
</dbReference>
<reference evidence="1 2" key="1">
    <citation type="submission" date="2019-01" db="EMBL/GenBank/DDBJ databases">
        <title>Sequencing of cultivated peanut Arachis hypogaea provides insights into genome evolution and oil improvement.</title>
        <authorList>
            <person name="Chen X."/>
        </authorList>
    </citation>
    <scope>NUCLEOTIDE SEQUENCE [LARGE SCALE GENOMIC DNA]</scope>
    <source>
        <strain evidence="2">cv. Fuhuasheng</strain>
        <tissue evidence="1">Leaves</tissue>
    </source>
</reference>
<dbReference type="Proteomes" id="UP000289738">
    <property type="component" value="Chromosome A03"/>
</dbReference>
<accession>A0A445DZC8</accession>
<name>A0A445DZC8_ARAHY</name>
<evidence type="ECO:0000313" key="2">
    <source>
        <dbReference type="Proteomes" id="UP000289738"/>
    </source>
</evidence>
<comment type="caution">
    <text evidence="1">The sequence shown here is derived from an EMBL/GenBank/DDBJ whole genome shotgun (WGS) entry which is preliminary data.</text>
</comment>
<dbReference type="InterPro" id="IPR012340">
    <property type="entry name" value="NA-bd_OB-fold"/>
</dbReference>
<gene>
    <name evidence="1" type="ORF">Ahy_A03g014981</name>
</gene>
<sequence>MTHFTVVPNTGLNIVTKHRFRLLFQYMTSVVSVVSVRIPHLGLCFTSINEIDQRTKDNDFPIDIVGIITGVRKERDVASYGKMIKAVVLELDSFDLLKLICSAKRYNAMCLEILVICWNMISGVILQNVMNVSRSFINLDISESVEFLSRFSVGSYGFSRLVSNELGYLVSKVDCDYFNSKEISNIQDLCADNGDGHYFVIGIIKEVMDEPDWWYYSCVCGHAVVEHEDLYLCDACGSCIEHVMVKYRIRVKIDHGGCAVLFFLFDNAATKLFRKTCSEAFLRIEEEFPVDPNVFAV</sequence>